<keyword evidence="5" id="KW-1185">Reference proteome</keyword>
<dbReference type="Proteomes" id="UP000035579">
    <property type="component" value="Chromosome"/>
</dbReference>
<dbReference type="EMBL" id="QUMU01000007">
    <property type="protein sequence ID" value="REG29369.1"/>
    <property type="molecule type" value="Genomic_DNA"/>
</dbReference>
<dbReference type="AlphaFoldDB" id="A0AAC8QHK7"/>
<dbReference type="EMBL" id="CP011509">
    <property type="protein sequence ID" value="AKJ07613.1"/>
    <property type="molecule type" value="Genomic_DNA"/>
</dbReference>
<feature type="compositionally biased region" description="Gly residues" evidence="1">
    <location>
        <begin position="55"/>
        <end position="64"/>
    </location>
</feature>
<dbReference type="Proteomes" id="UP000256345">
    <property type="component" value="Unassembled WGS sequence"/>
</dbReference>
<evidence type="ECO:0000256" key="1">
    <source>
        <dbReference type="SAM" id="MobiDB-lite"/>
    </source>
</evidence>
<dbReference type="RefSeq" id="WP_047860590.1">
    <property type="nucleotide sequence ID" value="NZ_CP011509.1"/>
</dbReference>
<evidence type="ECO:0008006" key="6">
    <source>
        <dbReference type="Google" id="ProtNLM"/>
    </source>
</evidence>
<protein>
    <recommendedName>
        <fullName evidence="6">Lipoprotein</fullName>
    </recommendedName>
</protein>
<evidence type="ECO:0000313" key="2">
    <source>
        <dbReference type="EMBL" id="AKJ07613.1"/>
    </source>
</evidence>
<evidence type="ECO:0000313" key="5">
    <source>
        <dbReference type="Proteomes" id="UP000256345"/>
    </source>
</evidence>
<accession>A0AAC8QHK7</accession>
<evidence type="ECO:0000313" key="4">
    <source>
        <dbReference type="Proteomes" id="UP000035579"/>
    </source>
</evidence>
<gene>
    <name evidence="2" type="ORF">AA314_09239</name>
    <name evidence="3" type="ORF">ATI61_10756</name>
</gene>
<reference evidence="3 5" key="2">
    <citation type="submission" date="2018-08" db="EMBL/GenBank/DDBJ databases">
        <title>Genomic Encyclopedia of Archaeal and Bacterial Type Strains, Phase II (KMG-II): from individual species to whole genera.</title>
        <authorList>
            <person name="Goeker M."/>
        </authorList>
    </citation>
    <scope>NUCLEOTIDE SEQUENCE [LARGE SCALE GENOMIC DNA]</scope>
    <source>
        <strain evidence="3 5">DSM 2261</strain>
    </source>
</reference>
<sequence>MKRWVGWTIVLGLGGALATGCVSRQEEGAQQASKPYDPINQKYKSPSASEAENMGGTGGAGGASTGERGVAMPENWKEHPASLDREDVGPYQFGGPQAIPRERRAAPLGVGGGPDNARRLAQEQLKPQ</sequence>
<dbReference type="PROSITE" id="PS51257">
    <property type="entry name" value="PROKAR_LIPOPROTEIN"/>
    <property type="match status" value="1"/>
</dbReference>
<name>A0AAC8QHK7_9BACT</name>
<feature type="compositionally biased region" description="Basic and acidic residues" evidence="1">
    <location>
        <begin position="75"/>
        <end position="88"/>
    </location>
</feature>
<feature type="region of interest" description="Disordered" evidence="1">
    <location>
        <begin position="23"/>
        <end position="128"/>
    </location>
</feature>
<proteinExistence type="predicted"/>
<evidence type="ECO:0000313" key="3">
    <source>
        <dbReference type="EMBL" id="REG29369.1"/>
    </source>
</evidence>
<dbReference type="KEGG" id="age:AA314_09239"/>
<organism evidence="2 4">
    <name type="scientific">Archangium gephyra</name>
    <dbReference type="NCBI Taxonomy" id="48"/>
    <lineage>
        <taxon>Bacteria</taxon>
        <taxon>Pseudomonadati</taxon>
        <taxon>Myxococcota</taxon>
        <taxon>Myxococcia</taxon>
        <taxon>Myxococcales</taxon>
        <taxon>Cystobacterineae</taxon>
        <taxon>Archangiaceae</taxon>
        <taxon>Archangium</taxon>
    </lineage>
</organism>
<reference evidence="2 4" key="1">
    <citation type="submission" date="2015-05" db="EMBL/GenBank/DDBJ databases">
        <title>Genome assembly of Archangium gephyra DSM 2261.</title>
        <authorList>
            <person name="Sharma G."/>
            <person name="Subramanian S."/>
        </authorList>
    </citation>
    <scope>NUCLEOTIDE SEQUENCE [LARGE SCALE GENOMIC DNA]</scope>
    <source>
        <strain evidence="2 4">DSM 2261</strain>
    </source>
</reference>